<name>A0ABC8CW42_CLOBO</name>
<feature type="region of interest" description="Disordered" evidence="2">
    <location>
        <begin position="189"/>
        <end position="231"/>
    </location>
</feature>
<accession>A0ABC8CW42</accession>
<sequence length="293" mass="34520">MIKMQLNKLSIICLSITIILAVFSFGIYKYNRIKDYNMLIDNGNKYMVSKEYDKAISLFEQSLNYKRDPQIEKNIALANKLKKVKGIYENGISLMNDKKYLEAIEKFKIINKDGLEWYSDSQEKIKQCTKQFIEENIKLANSSAERNKYNEANKYLNNILKIDSNNLAAKNLKNKFAKAMKEKKERELAIKEEESNRKEKEQVKSENSQKIQEQTLNNNNSNNNLNNETKNNSKYNEYAMQLKALENQKYKVDIELEHLSENSDEYINKLEKKKELIYKQQEIIQKMENISGN</sequence>
<keyword evidence="1" id="KW-0802">TPR repeat</keyword>
<feature type="compositionally biased region" description="Low complexity" evidence="2">
    <location>
        <begin position="215"/>
        <end position="231"/>
    </location>
</feature>
<protein>
    <recommendedName>
        <fullName evidence="5">Tetratricopeptide repeat protein</fullName>
    </recommendedName>
</protein>
<dbReference type="Gene3D" id="1.25.40.10">
    <property type="entry name" value="Tetratricopeptide repeat domain"/>
    <property type="match status" value="1"/>
</dbReference>
<dbReference type="RefSeq" id="WP_159035694.1">
    <property type="nucleotide sequence ID" value="NZ_CP027777.1"/>
</dbReference>
<feature type="compositionally biased region" description="Polar residues" evidence="2">
    <location>
        <begin position="205"/>
        <end position="214"/>
    </location>
</feature>
<dbReference type="Proteomes" id="UP000240615">
    <property type="component" value="Chromosome"/>
</dbReference>
<dbReference type="PROSITE" id="PS50005">
    <property type="entry name" value="TPR"/>
    <property type="match status" value="1"/>
</dbReference>
<dbReference type="EMBL" id="CP027777">
    <property type="protein sequence ID" value="AVQ39865.1"/>
    <property type="molecule type" value="Genomic_DNA"/>
</dbReference>
<evidence type="ECO:0000313" key="3">
    <source>
        <dbReference type="EMBL" id="AVQ39865.1"/>
    </source>
</evidence>
<evidence type="ECO:0000256" key="1">
    <source>
        <dbReference type="PROSITE-ProRule" id="PRU00339"/>
    </source>
</evidence>
<dbReference type="SMART" id="SM00028">
    <property type="entry name" value="TPR"/>
    <property type="match status" value="2"/>
</dbReference>
<feature type="repeat" description="TPR" evidence="1">
    <location>
        <begin position="36"/>
        <end position="69"/>
    </location>
</feature>
<reference evidence="3 4" key="1">
    <citation type="submission" date="2018-01" db="EMBL/GenBank/DDBJ databases">
        <title>Genetic Diversity of Clostridium botulinum in seafood.</title>
        <authorList>
            <person name="Athira V."/>
            <person name="Arun Jyothi P.V."/>
            <person name="Lalitha K.V."/>
            <person name="Joseph T.C."/>
        </authorList>
    </citation>
    <scope>NUCLEOTIDE SEQUENCE [LARGE SCALE GENOMIC DNA]</scope>
    <source>
        <strain evidence="3 4">Mfbjulcb8</strain>
    </source>
</reference>
<dbReference type="AlphaFoldDB" id="A0ABC8CW42"/>
<dbReference type="InterPro" id="IPR019734">
    <property type="entry name" value="TPR_rpt"/>
</dbReference>
<organism evidence="3 4">
    <name type="scientific">Clostridium botulinum</name>
    <dbReference type="NCBI Taxonomy" id="1491"/>
    <lineage>
        <taxon>Bacteria</taxon>
        <taxon>Bacillati</taxon>
        <taxon>Bacillota</taxon>
        <taxon>Clostridia</taxon>
        <taxon>Eubacteriales</taxon>
        <taxon>Clostridiaceae</taxon>
        <taxon>Clostridium</taxon>
    </lineage>
</organism>
<gene>
    <name evidence="3" type="ORF">C7M56_14705</name>
</gene>
<proteinExistence type="predicted"/>
<evidence type="ECO:0000313" key="4">
    <source>
        <dbReference type="Proteomes" id="UP000240615"/>
    </source>
</evidence>
<evidence type="ECO:0008006" key="5">
    <source>
        <dbReference type="Google" id="ProtNLM"/>
    </source>
</evidence>
<dbReference type="SUPFAM" id="SSF48452">
    <property type="entry name" value="TPR-like"/>
    <property type="match status" value="1"/>
</dbReference>
<feature type="compositionally biased region" description="Basic and acidic residues" evidence="2">
    <location>
        <begin position="189"/>
        <end position="204"/>
    </location>
</feature>
<evidence type="ECO:0000256" key="2">
    <source>
        <dbReference type="SAM" id="MobiDB-lite"/>
    </source>
</evidence>
<dbReference type="InterPro" id="IPR011990">
    <property type="entry name" value="TPR-like_helical_dom_sf"/>
</dbReference>